<reference evidence="1 2" key="1">
    <citation type="journal article" date="2015" name="Proc. Natl. Acad. Sci. U.S.A.">
        <title>The resurrection genome of Boea hygrometrica: A blueprint for survival of dehydration.</title>
        <authorList>
            <person name="Xiao L."/>
            <person name="Yang G."/>
            <person name="Zhang L."/>
            <person name="Yang X."/>
            <person name="Zhao S."/>
            <person name="Ji Z."/>
            <person name="Zhou Q."/>
            <person name="Hu M."/>
            <person name="Wang Y."/>
            <person name="Chen M."/>
            <person name="Xu Y."/>
            <person name="Jin H."/>
            <person name="Xiao X."/>
            <person name="Hu G."/>
            <person name="Bao F."/>
            <person name="Hu Y."/>
            <person name="Wan P."/>
            <person name="Li L."/>
            <person name="Deng X."/>
            <person name="Kuang T."/>
            <person name="Xiang C."/>
            <person name="Zhu J.K."/>
            <person name="Oliver M.J."/>
            <person name="He Y."/>
        </authorList>
    </citation>
    <scope>NUCLEOTIDE SEQUENCE [LARGE SCALE GENOMIC DNA]</scope>
    <source>
        <strain evidence="2">cv. XS01</strain>
    </source>
</reference>
<dbReference type="GO" id="GO:0016787">
    <property type="term" value="F:hydrolase activity"/>
    <property type="evidence" value="ECO:0007669"/>
    <property type="project" value="UniProtKB-KW"/>
</dbReference>
<dbReference type="EMBL" id="KV019933">
    <property type="protein sequence ID" value="KZV15523.1"/>
    <property type="molecule type" value="Genomic_DNA"/>
</dbReference>
<sequence length="74" mass="8861">MLGKSCYRGHWQIHCNTMARTTIFIDLSYICTTEAATKSQLIIYHHQKHKQRDMENLPWAWRLRWPETNAAAMR</sequence>
<name>A0A2Z7A313_9LAMI</name>
<accession>A0A2Z7A313</accession>
<keyword evidence="1" id="KW-0378">Hydrolase</keyword>
<protein>
    <submittedName>
        <fullName evidence="1">Bifunctional epoxide hydrolase 2-like</fullName>
    </submittedName>
</protein>
<organism evidence="1 2">
    <name type="scientific">Dorcoceras hygrometricum</name>
    <dbReference type="NCBI Taxonomy" id="472368"/>
    <lineage>
        <taxon>Eukaryota</taxon>
        <taxon>Viridiplantae</taxon>
        <taxon>Streptophyta</taxon>
        <taxon>Embryophyta</taxon>
        <taxon>Tracheophyta</taxon>
        <taxon>Spermatophyta</taxon>
        <taxon>Magnoliopsida</taxon>
        <taxon>eudicotyledons</taxon>
        <taxon>Gunneridae</taxon>
        <taxon>Pentapetalae</taxon>
        <taxon>asterids</taxon>
        <taxon>lamiids</taxon>
        <taxon>Lamiales</taxon>
        <taxon>Gesneriaceae</taxon>
        <taxon>Didymocarpoideae</taxon>
        <taxon>Trichosporeae</taxon>
        <taxon>Loxocarpinae</taxon>
        <taxon>Dorcoceras</taxon>
    </lineage>
</organism>
<keyword evidence="2" id="KW-1185">Reference proteome</keyword>
<dbReference type="AlphaFoldDB" id="A0A2Z7A313"/>
<evidence type="ECO:0000313" key="1">
    <source>
        <dbReference type="EMBL" id="KZV15523.1"/>
    </source>
</evidence>
<gene>
    <name evidence="1" type="ORF">F511_42216</name>
</gene>
<dbReference type="Proteomes" id="UP000250235">
    <property type="component" value="Unassembled WGS sequence"/>
</dbReference>
<evidence type="ECO:0000313" key="2">
    <source>
        <dbReference type="Proteomes" id="UP000250235"/>
    </source>
</evidence>
<proteinExistence type="predicted"/>